<comment type="function">
    <text evidence="10">Subunit R is required for both nuclease and ATPase activities, but not for modification.</text>
</comment>
<evidence type="ECO:0000259" key="12">
    <source>
        <dbReference type="PROSITE" id="PS51192"/>
    </source>
</evidence>
<feature type="compositionally biased region" description="Basic and acidic residues" evidence="11">
    <location>
        <begin position="614"/>
        <end position="627"/>
    </location>
</feature>
<dbReference type="PANTHER" id="PTHR30195">
    <property type="entry name" value="TYPE I SITE-SPECIFIC DEOXYRIBONUCLEASE PROTEIN SUBUNIT M AND R"/>
    <property type="match status" value="1"/>
</dbReference>
<dbReference type="CDD" id="cd18800">
    <property type="entry name" value="SF2_C_EcoR124I-like"/>
    <property type="match status" value="1"/>
</dbReference>
<evidence type="ECO:0000256" key="5">
    <source>
        <dbReference type="ARBA" id="ARBA00022747"/>
    </source>
</evidence>
<keyword evidence="6" id="KW-0255">Endonuclease</keyword>
<dbReference type="Gene3D" id="3.40.50.300">
    <property type="entry name" value="P-loop containing nucleotide triphosphate hydrolases"/>
    <property type="match status" value="2"/>
</dbReference>
<dbReference type="InterPro" id="IPR040980">
    <property type="entry name" value="SWI2_SNF2"/>
</dbReference>
<evidence type="ECO:0000313" key="14">
    <source>
        <dbReference type="EMBL" id="VFK34037.1"/>
    </source>
</evidence>
<dbReference type="InterPro" id="IPR014001">
    <property type="entry name" value="Helicase_ATP-bd"/>
</dbReference>
<feature type="region of interest" description="Disordered" evidence="11">
    <location>
        <begin position="611"/>
        <end position="630"/>
    </location>
</feature>
<proteinExistence type="inferred from homology"/>
<dbReference type="InterPro" id="IPR051268">
    <property type="entry name" value="Type-I_R_enzyme_R_subunit"/>
</dbReference>
<keyword evidence="9 10" id="KW-0238">DNA-binding</keyword>
<dbReference type="InterPro" id="IPR027417">
    <property type="entry name" value="P-loop_NTPase"/>
</dbReference>
<dbReference type="NCBIfam" id="TIGR00348">
    <property type="entry name" value="hsdR"/>
    <property type="match status" value="1"/>
</dbReference>
<evidence type="ECO:0000256" key="2">
    <source>
        <dbReference type="ARBA" id="ARBA00008598"/>
    </source>
</evidence>
<organism evidence="14">
    <name type="scientific">Candidatus Kentrum sp. MB</name>
    <dbReference type="NCBI Taxonomy" id="2138164"/>
    <lineage>
        <taxon>Bacteria</taxon>
        <taxon>Pseudomonadati</taxon>
        <taxon>Pseudomonadota</taxon>
        <taxon>Gammaproteobacteria</taxon>
        <taxon>Candidatus Kentrum</taxon>
    </lineage>
</organism>
<dbReference type="CDD" id="cd22332">
    <property type="entry name" value="HsdR_N"/>
    <property type="match status" value="1"/>
</dbReference>
<evidence type="ECO:0000256" key="8">
    <source>
        <dbReference type="ARBA" id="ARBA00022840"/>
    </source>
</evidence>
<comment type="similarity">
    <text evidence="2 10">Belongs to the HsdR family.</text>
</comment>
<protein>
    <recommendedName>
        <fullName evidence="10">Type I restriction enzyme endonuclease subunit</fullName>
        <shortName evidence="10">R protein</shortName>
        <ecNumber evidence="10">3.1.21.3</ecNumber>
    </recommendedName>
</protein>
<gene>
    <name evidence="13" type="ORF">BECKMB1821G_GA0114241_106012</name>
    <name evidence="15" type="ORF">BECKMB1821H_GA0114242_104612</name>
    <name evidence="14" type="ORF">BECKMB1821I_GA0114274_105913</name>
</gene>
<evidence type="ECO:0000313" key="15">
    <source>
        <dbReference type="EMBL" id="VFK76208.1"/>
    </source>
</evidence>
<dbReference type="GO" id="GO:0009035">
    <property type="term" value="F:type I site-specific deoxyribonuclease activity"/>
    <property type="evidence" value="ECO:0007669"/>
    <property type="project" value="UniProtKB-EC"/>
</dbReference>
<keyword evidence="7 10" id="KW-0378">Hydrolase</keyword>
<sequence length="1100" mass="126147">MDIPHSDEKFLSQIPALRQLIDLGFEYLTPEAALAARRGKVGTVLLEDILYKQLQEINRLPYKGNEYKGNEYRFSAENLQFAVQRLDDMGHDGLLDANKALYERLTLGLTLKQIVDGNTKSVTLRYIDWQNWKRNVFHVSAKFMVAQRRSERMTELDIVLFVNGIPLAVLECVPPALFIEDAISQSIRNQQCAHLPIFGYAQLLIALNRDTARYGTVGTPARFWSVWREQDDPMLWNEQAESARQSSESRTSDLLFSGQFAPAREIFETKTEKPLPIAAQAETIHGLCQPWRLLELIYKFTVFDNGVKKLARYPQYFAVQRILSHIRTADAEGRRQGGIVWHTQGSGKSLTMVMLARSLAQEPDISNPRIVLVTDRKDLDKQIKDTFAACDMAPRRTGTGRDLLHLVSKRKASVITTLIHKFDKALKAHNYRDDSRDIFMLIDESHRTQFGLFATRMRQMFPHACYLGFTGTPLMKKEKNNFARFGGLIDRYAIDQAVMDKAIVPLLYEARHVEMHPDTATIDSRFHRHTQGLTEAQKAALKKKYACPDQLNKTDQGIYARALDISRHFCTTLQGSGYKGQLIAPDKMTALAYHRYLQEIGLVSSEVIISGPGNREEREDADAKSSETDGALAAENRVAAFWREMMDRYGSEEEYNARIINRFKHGDAPEILIVVDKLQTGFDAPRNAALYISRPLRGHTLLQAIARVNRVHQDQSGVKEFGFIVDYAGILGDLDKALSQYSAFQDFDQEDLIGTLIPLREEGEKLSLRYTELQTLFTGIHHQEARQRLLQNEALRNAFHERLTRFDKTLDIVLSSDEFIPETPAQYKMYLDERKRFRELEKTLTPPQEAETETGPDVDYRDHESRIKEMLNTHVSPGEATPLNLLTSISPINIINANPSYELQSKHLYGTNRTPAGEARVVAEAARQALLQHKEWDPVFYEKFSKLIQKVTDDFTAKRLTDIEYLHRLSSIHIRVAQRGNLDVPFALRSNANATAFFRILKPYFIMQGTETDFHRVMWSEDRHRCDPAIITKAAFAIDDILRRHGKVRFWHDADAVKQAINDIDDYLYDEIRVIRLSPEQMDEIIEKIIRFARRAPQKK</sequence>
<dbReference type="EMBL" id="CAADFO010000060">
    <property type="protein sequence ID" value="VFK30178.1"/>
    <property type="molecule type" value="Genomic_DNA"/>
</dbReference>
<evidence type="ECO:0000256" key="3">
    <source>
        <dbReference type="ARBA" id="ARBA00022722"/>
    </source>
</evidence>
<dbReference type="SMART" id="SM00487">
    <property type="entry name" value="DEXDc"/>
    <property type="match status" value="1"/>
</dbReference>
<dbReference type="GO" id="GO:0003677">
    <property type="term" value="F:DNA binding"/>
    <property type="evidence" value="ECO:0007669"/>
    <property type="project" value="UniProtKB-KW"/>
</dbReference>
<evidence type="ECO:0000256" key="11">
    <source>
        <dbReference type="SAM" id="MobiDB-lite"/>
    </source>
</evidence>
<dbReference type="InterPro" id="IPR055180">
    <property type="entry name" value="HsdR_RecA-like_helicase_dom_2"/>
</dbReference>
<name>A0A450XXS2_9GAMM</name>
<evidence type="ECO:0000256" key="9">
    <source>
        <dbReference type="ARBA" id="ARBA00023125"/>
    </source>
</evidence>
<evidence type="ECO:0000256" key="1">
    <source>
        <dbReference type="ARBA" id="ARBA00000851"/>
    </source>
</evidence>
<evidence type="ECO:0000256" key="4">
    <source>
        <dbReference type="ARBA" id="ARBA00022741"/>
    </source>
</evidence>
<evidence type="ECO:0000256" key="10">
    <source>
        <dbReference type="RuleBase" id="RU364115"/>
    </source>
</evidence>
<dbReference type="Pfam" id="PF22679">
    <property type="entry name" value="T1R_D3-like"/>
    <property type="match status" value="1"/>
</dbReference>
<keyword evidence="4 10" id="KW-0547">Nucleotide-binding</keyword>
<dbReference type="GO" id="GO:0009307">
    <property type="term" value="P:DNA restriction-modification system"/>
    <property type="evidence" value="ECO:0007669"/>
    <property type="project" value="UniProtKB-KW"/>
</dbReference>
<dbReference type="CDD" id="cd18030">
    <property type="entry name" value="DEXHc_RE_I_HsdR"/>
    <property type="match status" value="1"/>
</dbReference>
<dbReference type="AlphaFoldDB" id="A0A450XXS2"/>
<dbReference type="SUPFAM" id="SSF52540">
    <property type="entry name" value="P-loop containing nucleoside triphosphate hydrolases"/>
    <property type="match status" value="1"/>
</dbReference>
<dbReference type="EMBL" id="CAADGH010000046">
    <property type="protein sequence ID" value="VFK76208.1"/>
    <property type="molecule type" value="Genomic_DNA"/>
</dbReference>
<evidence type="ECO:0000256" key="6">
    <source>
        <dbReference type="ARBA" id="ARBA00022759"/>
    </source>
</evidence>
<keyword evidence="8 10" id="KW-0067">ATP-binding</keyword>
<comment type="subunit">
    <text evidence="10">The type I restriction/modification system is composed of three polypeptides R, M and S.</text>
</comment>
<dbReference type="PANTHER" id="PTHR30195:SF15">
    <property type="entry name" value="TYPE I RESTRICTION ENZYME HINDI ENDONUCLEASE SUBUNIT"/>
    <property type="match status" value="1"/>
</dbReference>
<feature type="domain" description="Helicase ATP-binding" evidence="12">
    <location>
        <begin position="329"/>
        <end position="491"/>
    </location>
</feature>
<dbReference type="Gene3D" id="3.90.1570.50">
    <property type="match status" value="1"/>
</dbReference>
<dbReference type="Pfam" id="PF04313">
    <property type="entry name" value="HSDR_N"/>
    <property type="match status" value="1"/>
</dbReference>
<dbReference type="InterPro" id="IPR007409">
    <property type="entry name" value="Restrct_endonuc_type1_HsdR_N"/>
</dbReference>
<accession>A0A450XXS2</accession>
<dbReference type="PROSITE" id="PS51192">
    <property type="entry name" value="HELICASE_ATP_BIND_1"/>
    <property type="match status" value="1"/>
</dbReference>
<keyword evidence="5 10" id="KW-0680">Restriction system</keyword>
<dbReference type="EMBL" id="CAADFQ010000059">
    <property type="protein sequence ID" value="VFK34037.1"/>
    <property type="molecule type" value="Genomic_DNA"/>
</dbReference>
<dbReference type="GO" id="GO:0005524">
    <property type="term" value="F:ATP binding"/>
    <property type="evidence" value="ECO:0007669"/>
    <property type="project" value="UniProtKB-KW"/>
</dbReference>
<dbReference type="InterPro" id="IPR004473">
    <property type="entry name" value="Restrct_endonuc_typeI_HsdR"/>
</dbReference>
<evidence type="ECO:0000313" key="13">
    <source>
        <dbReference type="EMBL" id="VFK30178.1"/>
    </source>
</evidence>
<comment type="catalytic activity">
    <reaction evidence="1 10">
        <text>Endonucleolytic cleavage of DNA to give random double-stranded fragments with terminal 5'-phosphates, ATP is simultaneously hydrolyzed.</text>
        <dbReference type="EC" id="3.1.21.3"/>
    </reaction>
</comment>
<dbReference type="EC" id="3.1.21.3" evidence="10"/>
<keyword evidence="3" id="KW-0540">Nuclease</keyword>
<reference evidence="14" key="1">
    <citation type="submission" date="2019-02" db="EMBL/GenBank/DDBJ databases">
        <authorList>
            <person name="Gruber-Vodicka R. H."/>
            <person name="Seah K. B. B."/>
        </authorList>
    </citation>
    <scope>NUCLEOTIDE SEQUENCE</scope>
    <source>
        <strain evidence="13">BECK_BZ197</strain>
        <strain evidence="15">BECK_BZ198</strain>
        <strain evidence="14">BECK_BZ199</strain>
    </source>
</reference>
<dbReference type="Pfam" id="PF18766">
    <property type="entry name" value="SWI2_SNF2"/>
    <property type="match status" value="1"/>
</dbReference>
<evidence type="ECO:0000256" key="7">
    <source>
        <dbReference type="ARBA" id="ARBA00022801"/>
    </source>
</evidence>